<dbReference type="PRINTS" id="PR00126">
    <property type="entry name" value="ATPASEGAMMA"/>
</dbReference>
<keyword evidence="7" id="KW-0472">Membrane</keyword>
<evidence type="ECO:0000256" key="10">
    <source>
        <dbReference type="SAM" id="Coils"/>
    </source>
</evidence>
<reference evidence="11 12" key="1">
    <citation type="journal article" date="2016" name="Biochim. Biophys. Acta">
        <title>Characterization of red-shifted phycobilisomes isolated from the chlorophyll f-containing cyanobacterium Halomicronema hongdechloris.</title>
        <authorList>
            <person name="Li Y."/>
            <person name="Lin Y."/>
            <person name="Garvey C.J."/>
            <person name="Birch D."/>
            <person name="Corkery R.W."/>
            <person name="Loughlin P.C."/>
            <person name="Scheer H."/>
            <person name="Willows R.D."/>
            <person name="Chen M."/>
        </authorList>
    </citation>
    <scope>NUCLEOTIDE SEQUENCE [LARGE SCALE GENOMIC DNA]</scope>
    <source>
        <strain evidence="11 12">C2206</strain>
    </source>
</reference>
<comment type="subcellular location">
    <subcellularLocation>
        <location evidence="2">Membrane</location>
        <topology evidence="2">Peripheral membrane protein</topology>
    </subcellularLocation>
</comment>
<protein>
    <recommendedName>
        <fullName evidence="13">ATP synthase gamma chain</fullName>
    </recommendedName>
</protein>
<dbReference type="EMBL" id="CP021983">
    <property type="protein sequence ID" value="ASC71943.1"/>
    <property type="molecule type" value="Genomic_DNA"/>
</dbReference>
<comment type="similarity">
    <text evidence="3">Belongs to the ATPase gamma chain family.</text>
</comment>
<feature type="coiled-coil region" evidence="10">
    <location>
        <begin position="63"/>
        <end position="90"/>
    </location>
</feature>
<dbReference type="GO" id="GO:0046933">
    <property type="term" value="F:proton-transporting ATP synthase activity, rotational mechanism"/>
    <property type="evidence" value="ECO:0007669"/>
    <property type="project" value="InterPro"/>
</dbReference>
<comment type="function">
    <text evidence="1">Produces ATP from ADP in the presence of a proton gradient across the membrane. The gamma chain is believed to be important in regulating ATPase activity and the flow of protons through the CF(0) complex.</text>
</comment>
<evidence type="ECO:0000256" key="8">
    <source>
        <dbReference type="ARBA" id="ARBA00023196"/>
    </source>
</evidence>
<accession>A0A1Z3HNR7</accession>
<sequence>MQLFPLSYLYLQTLQRQPWPCRCRPQITLDSNRLFSAVFQQQGFIRLYRACAESLASENASRLAAMQIAEKNIEERLAELKTTFQQQRQDTITDELLDIISGFEALAPPAHGG</sequence>
<name>A0A1Z3HNR7_9CYAN</name>
<keyword evidence="6" id="KW-0406">Ion transport</keyword>
<dbReference type="KEGG" id="hhg:XM38_028970"/>
<evidence type="ECO:0000313" key="12">
    <source>
        <dbReference type="Proteomes" id="UP000191901"/>
    </source>
</evidence>
<keyword evidence="12" id="KW-1185">Reference proteome</keyword>
<evidence type="ECO:0000313" key="11">
    <source>
        <dbReference type="EMBL" id="ASC71943.1"/>
    </source>
</evidence>
<keyword evidence="8" id="KW-0139">CF(1)</keyword>
<dbReference type="InterPro" id="IPR035968">
    <property type="entry name" value="ATP_synth_F1_ATPase_gsu"/>
</dbReference>
<dbReference type="Proteomes" id="UP000191901">
    <property type="component" value="Chromosome"/>
</dbReference>
<evidence type="ECO:0000256" key="6">
    <source>
        <dbReference type="ARBA" id="ARBA00023065"/>
    </source>
</evidence>
<evidence type="ECO:0000256" key="4">
    <source>
        <dbReference type="ARBA" id="ARBA00022448"/>
    </source>
</evidence>
<dbReference type="GO" id="GO:0045259">
    <property type="term" value="C:proton-transporting ATP synthase complex"/>
    <property type="evidence" value="ECO:0007669"/>
    <property type="project" value="UniProtKB-KW"/>
</dbReference>
<evidence type="ECO:0000256" key="7">
    <source>
        <dbReference type="ARBA" id="ARBA00023136"/>
    </source>
</evidence>
<evidence type="ECO:0000256" key="2">
    <source>
        <dbReference type="ARBA" id="ARBA00004170"/>
    </source>
</evidence>
<dbReference type="SUPFAM" id="SSF52943">
    <property type="entry name" value="ATP synthase (F1-ATPase), gamma subunit"/>
    <property type="match status" value="1"/>
</dbReference>
<evidence type="ECO:0000256" key="5">
    <source>
        <dbReference type="ARBA" id="ARBA00022781"/>
    </source>
</evidence>
<keyword evidence="4" id="KW-0813">Transport</keyword>
<dbReference type="InterPro" id="IPR000131">
    <property type="entry name" value="ATP_synth_F1_gsu"/>
</dbReference>
<dbReference type="PANTHER" id="PTHR11693:SF22">
    <property type="entry name" value="ATP SYNTHASE SUBUNIT GAMMA, MITOCHONDRIAL"/>
    <property type="match status" value="1"/>
</dbReference>
<proteinExistence type="inferred from homology"/>
<evidence type="ECO:0000256" key="3">
    <source>
        <dbReference type="ARBA" id="ARBA00007681"/>
    </source>
</evidence>
<dbReference type="PANTHER" id="PTHR11693">
    <property type="entry name" value="ATP SYNTHASE GAMMA CHAIN"/>
    <property type="match status" value="1"/>
</dbReference>
<organism evidence="11 12">
    <name type="scientific">Halomicronema hongdechloris C2206</name>
    <dbReference type="NCBI Taxonomy" id="1641165"/>
    <lineage>
        <taxon>Bacteria</taxon>
        <taxon>Bacillati</taxon>
        <taxon>Cyanobacteriota</taxon>
        <taxon>Cyanophyceae</taxon>
        <taxon>Nodosilineales</taxon>
        <taxon>Nodosilineaceae</taxon>
        <taxon>Halomicronema</taxon>
    </lineage>
</organism>
<keyword evidence="10" id="KW-0175">Coiled coil</keyword>
<evidence type="ECO:0000256" key="9">
    <source>
        <dbReference type="ARBA" id="ARBA00023310"/>
    </source>
</evidence>
<keyword evidence="5" id="KW-0375">Hydrogen ion transport</keyword>
<dbReference type="AlphaFoldDB" id="A0A1Z3HNR7"/>
<evidence type="ECO:0008006" key="13">
    <source>
        <dbReference type="Google" id="ProtNLM"/>
    </source>
</evidence>
<evidence type="ECO:0000256" key="1">
    <source>
        <dbReference type="ARBA" id="ARBA00003456"/>
    </source>
</evidence>
<dbReference type="Gene3D" id="1.10.287.80">
    <property type="entry name" value="ATP synthase, gamma subunit, helix hairpin domain"/>
    <property type="match status" value="1"/>
</dbReference>
<keyword evidence="9" id="KW-0066">ATP synthesis</keyword>
<dbReference type="Pfam" id="PF00231">
    <property type="entry name" value="ATP-synt"/>
    <property type="match status" value="1"/>
</dbReference>
<gene>
    <name evidence="11" type="ORF">XM38_028970</name>
</gene>